<feature type="compositionally biased region" description="Basic and acidic residues" evidence="1">
    <location>
        <begin position="37"/>
        <end position="46"/>
    </location>
</feature>
<gene>
    <name evidence="2" type="ORF">AVDCRST_MAG30-749</name>
</gene>
<protein>
    <submittedName>
        <fullName evidence="2">Translation initiation factor 1</fullName>
    </submittedName>
</protein>
<feature type="region of interest" description="Disordered" evidence="1">
    <location>
        <begin position="1"/>
        <end position="46"/>
    </location>
</feature>
<keyword evidence="2" id="KW-0648">Protein biosynthesis</keyword>
<organism evidence="2">
    <name type="scientific">uncultured Solirubrobacteraceae bacterium</name>
    <dbReference type="NCBI Taxonomy" id="1162706"/>
    <lineage>
        <taxon>Bacteria</taxon>
        <taxon>Bacillati</taxon>
        <taxon>Actinomycetota</taxon>
        <taxon>Thermoleophilia</taxon>
        <taxon>Solirubrobacterales</taxon>
        <taxon>Solirubrobacteraceae</taxon>
        <taxon>environmental samples</taxon>
    </lineage>
</organism>
<proteinExistence type="predicted"/>
<dbReference type="AlphaFoldDB" id="A0A6J4RSD7"/>
<sequence>QRPHGPRTRSREDATFQDPDPAGGSGSCRGLAIRPRPRADRLSAPL</sequence>
<feature type="non-terminal residue" evidence="2">
    <location>
        <position position="46"/>
    </location>
</feature>
<dbReference type="GO" id="GO:0003743">
    <property type="term" value="F:translation initiation factor activity"/>
    <property type="evidence" value="ECO:0007669"/>
    <property type="project" value="UniProtKB-KW"/>
</dbReference>
<accession>A0A6J4RSD7</accession>
<feature type="non-terminal residue" evidence="2">
    <location>
        <position position="1"/>
    </location>
</feature>
<reference evidence="2" key="1">
    <citation type="submission" date="2020-02" db="EMBL/GenBank/DDBJ databases">
        <authorList>
            <person name="Meier V. D."/>
        </authorList>
    </citation>
    <scope>NUCLEOTIDE SEQUENCE</scope>
    <source>
        <strain evidence="2">AVDCRST_MAG30</strain>
    </source>
</reference>
<keyword evidence="2" id="KW-0396">Initiation factor</keyword>
<evidence type="ECO:0000256" key="1">
    <source>
        <dbReference type="SAM" id="MobiDB-lite"/>
    </source>
</evidence>
<evidence type="ECO:0000313" key="2">
    <source>
        <dbReference type="EMBL" id="CAA9480415.1"/>
    </source>
</evidence>
<dbReference type="EMBL" id="CADCVS010000126">
    <property type="protein sequence ID" value="CAA9480415.1"/>
    <property type="molecule type" value="Genomic_DNA"/>
</dbReference>
<name>A0A6J4RSD7_9ACTN</name>